<evidence type="ECO:0000256" key="2">
    <source>
        <dbReference type="ARBA" id="ARBA00023002"/>
    </source>
</evidence>
<evidence type="ECO:0000259" key="3">
    <source>
        <dbReference type="Pfam" id="PF07883"/>
    </source>
</evidence>
<evidence type="ECO:0000313" key="4">
    <source>
        <dbReference type="EMBL" id="TPX07932.1"/>
    </source>
</evidence>
<dbReference type="Gene3D" id="2.60.120.10">
    <property type="entry name" value="Jelly Rolls"/>
    <property type="match status" value="1"/>
</dbReference>
<dbReference type="InterPro" id="IPR013096">
    <property type="entry name" value="Cupin_2"/>
</dbReference>
<dbReference type="OrthoDB" id="2205143at2759"/>
<reference evidence="4 5" key="1">
    <citation type="submission" date="2019-06" db="EMBL/GenBank/DDBJ databases">
        <title>Draft genome sequence of the filamentous fungus Phialemoniopsis curvata isolated from diesel fuel.</title>
        <authorList>
            <person name="Varaljay V.A."/>
            <person name="Lyon W.J."/>
            <person name="Crouch A.L."/>
            <person name="Drake C.E."/>
            <person name="Hollomon J.M."/>
            <person name="Nadeau L.J."/>
            <person name="Nunn H.S."/>
            <person name="Stevenson B.S."/>
            <person name="Bojanowski C.L."/>
            <person name="Crookes-Goodson W.J."/>
        </authorList>
    </citation>
    <scope>NUCLEOTIDE SEQUENCE [LARGE SCALE GENOMIC DNA]</scope>
    <source>
        <strain evidence="4 5">D216</strain>
    </source>
</reference>
<name>A0A507AGJ1_9PEZI</name>
<accession>A0A507AGJ1</accession>
<dbReference type="AlphaFoldDB" id="A0A507AGJ1"/>
<feature type="domain" description="Cupin type-2" evidence="3">
    <location>
        <begin position="93"/>
        <end position="160"/>
    </location>
</feature>
<dbReference type="Pfam" id="PF07883">
    <property type="entry name" value="Cupin_2"/>
    <property type="match status" value="1"/>
</dbReference>
<dbReference type="InterPro" id="IPR011051">
    <property type="entry name" value="RmlC_Cupin_sf"/>
</dbReference>
<evidence type="ECO:0000313" key="5">
    <source>
        <dbReference type="Proteomes" id="UP000319257"/>
    </source>
</evidence>
<dbReference type="SUPFAM" id="SSF51182">
    <property type="entry name" value="RmlC-like cupins"/>
    <property type="match status" value="1"/>
</dbReference>
<dbReference type="GO" id="GO:0051213">
    <property type="term" value="F:dioxygenase activity"/>
    <property type="evidence" value="ECO:0007669"/>
    <property type="project" value="UniProtKB-KW"/>
</dbReference>
<dbReference type="PANTHER" id="PTHR41517:SF1">
    <property type="entry name" value="CUPIN"/>
    <property type="match status" value="1"/>
</dbReference>
<dbReference type="InterPro" id="IPR047183">
    <property type="entry name" value="GDO-like"/>
</dbReference>
<gene>
    <name evidence="4" type="ORF">E0L32_010387</name>
</gene>
<proteinExistence type="predicted"/>
<dbReference type="CDD" id="cd02216">
    <property type="entry name" value="cupin_GDO-like_N"/>
    <property type="match status" value="1"/>
</dbReference>
<evidence type="ECO:0000256" key="1">
    <source>
        <dbReference type="ARBA" id="ARBA00022964"/>
    </source>
</evidence>
<protein>
    <recommendedName>
        <fullName evidence="3">Cupin type-2 domain-containing protein</fullName>
    </recommendedName>
</protein>
<dbReference type="STRING" id="1093900.A0A507AGJ1"/>
<dbReference type="GeneID" id="41977834"/>
<keyword evidence="1" id="KW-0223">Dioxygenase</keyword>
<dbReference type="InterPro" id="IPR014710">
    <property type="entry name" value="RmlC-like_jellyroll"/>
</dbReference>
<comment type="caution">
    <text evidence="4">The sequence shown here is derived from an EMBL/GenBank/DDBJ whole genome shotgun (WGS) entry which is preliminary data.</text>
</comment>
<dbReference type="Proteomes" id="UP000319257">
    <property type="component" value="Unassembled WGS sequence"/>
</dbReference>
<dbReference type="PANTHER" id="PTHR41517">
    <property type="entry name" value="1,2-DIOXYGENASE PROTEIN-RELATED"/>
    <property type="match status" value="1"/>
</dbReference>
<sequence length="323" mass="35968">MSPHKVENKEQAKYLASLPASNVGALWTVMEAMVPPRPAPKAEVASWKYKELRPLLEEAGRLVNAEEAERRVLMLVNPAMTAPYTTDTLYGGLQLILPGETAIAHRHTAFALRFIIEGERGFTAVGGKKVTMRRGDVITTPSWQWHDHGHEGEGPMIWLDGLDLPLYQAFPTNFAEIYKEPRYPSEPSEDDSDLRIGWETAQADLDAQPGVHAIYHYGIGEGDSRRPLSKTVGGQAERVDAGAKSSPMRETCSFIYHCYQGKGKTTLRLASGEEKVVEWSRGDSFAVPAWTQRVHVAEEGETAYLFAVNDKPLLTQLGMYRKE</sequence>
<dbReference type="RefSeq" id="XP_030989643.1">
    <property type="nucleotide sequence ID" value="XM_031133000.1"/>
</dbReference>
<organism evidence="4 5">
    <name type="scientific">Thyridium curvatum</name>
    <dbReference type="NCBI Taxonomy" id="1093900"/>
    <lineage>
        <taxon>Eukaryota</taxon>
        <taxon>Fungi</taxon>
        <taxon>Dikarya</taxon>
        <taxon>Ascomycota</taxon>
        <taxon>Pezizomycotina</taxon>
        <taxon>Sordariomycetes</taxon>
        <taxon>Sordariomycetidae</taxon>
        <taxon>Thyridiales</taxon>
        <taxon>Thyridiaceae</taxon>
        <taxon>Thyridium</taxon>
    </lineage>
</organism>
<keyword evidence="5" id="KW-1185">Reference proteome</keyword>
<dbReference type="InParanoid" id="A0A507AGJ1"/>
<keyword evidence="2" id="KW-0560">Oxidoreductase</keyword>
<dbReference type="EMBL" id="SKBQ01000083">
    <property type="protein sequence ID" value="TPX07932.1"/>
    <property type="molecule type" value="Genomic_DNA"/>
</dbReference>